<gene>
    <name evidence="3" type="ORF">HMPREF9456_03225</name>
</gene>
<organism evidence="3 4">
    <name type="scientific">Dysgonomonas mossii DSM 22836</name>
    <dbReference type="NCBI Taxonomy" id="742767"/>
    <lineage>
        <taxon>Bacteria</taxon>
        <taxon>Pseudomonadati</taxon>
        <taxon>Bacteroidota</taxon>
        <taxon>Bacteroidia</taxon>
        <taxon>Bacteroidales</taxon>
        <taxon>Dysgonomonadaceae</taxon>
        <taxon>Dysgonomonas</taxon>
    </lineage>
</organism>
<comment type="similarity">
    <text evidence="1">Belongs to the barstar family.</text>
</comment>
<evidence type="ECO:0000256" key="1">
    <source>
        <dbReference type="ARBA" id="ARBA00006845"/>
    </source>
</evidence>
<dbReference type="InterPro" id="IPR035905">
    <property type="entry name" value="Barstar-like_sf"/>
</dbReference>
<evidence type="ECO:0000313" key="3">
    <source>
        <dbReference type="EMBL" id="EGK04755.1"/>
    </source>
</evidence>
<dbReference type="RefSeq" id="WP_006844591.1">
    <property type="nucleotide sequence ID" value="NZ_AQWJ01000011.1"/>
</dbReference>
<dbReference type="GeneID" id="78083825"/>
<dbReference type="SUPFAM" id="SSF52038">
    <property type="entry name" value="Barstar-related"/>
    <property type="match status" value="1"/>
</dbReference>
<reference evidence="3 4" key="1">
    <citation type="submission" date="2011-04" db="EMBL/GenBank/DDBJ databases">
        <title>The Genome Sequence of Dysgonomonas mossii DSM 22836.</title>
        <authorList>
            <consortium name="The Broad Institute Genome Sequencing Platform"/>
            <person name="Earl A."/>
            <person name="Ward D."/>
            <person name="Feldgarden M."/>
            <person name="Gevers D."/>
            <person name="Pudlo N."/>
            <person name="Martens E."/>
            <person name="Allen-Vercoe E."/>
            <person name="Young S.K."/>
            <person name="Zeng Q."/>
            <person name="Gargeya S."/>
            <person name="Fitzgerald M."/>
            <person name="Haas B."/>
            <person name="Abouelleil A."/>
            <person name="Alvarado L."/>
            <person name="Arachchi H.M."/>
            <person name="Berlin A."/>
            <person name="Brown A."/>
            <person name="Chapman S.B."/>
            <person name="Chen Z."/>
            <person name="Dunbar C."/>
            <person name="Freedman E."/>
            <person name="Gearin G."/>
            <person name="Gellesch M."/>
            <person name="Goldberg J."/>
            <person name="Griggs A."/>
            <person name="Gujja S."/>
            <person name="Heiman D."/>
            <person name="Howarth C."/>
            <person name="Larson L."/>
            <person name="Lui A."/>
            <person name="MacDonald P.J.P."/>
            <person name="Mehta T."/>
            <person name="Montmayeur A."/>
            <person name="Murphy C."/>
            <person name="Neiman D."/>
            <person name="Pearson M."/>
            <person name="Priest M."/>
            <person name="Roberts A."/>
            <person name="Saif S."/>
            <person name="Shea T."/>
            <person name="Shenoy N."/>
            <person name="Sisk P."/>
            <person name="Stolte C."/>
            <person name="Sykes S."/>
            <person name="Yandava C."/>
            <person name="Wortman J."/>
            <person name="Nusbaum C."/>
            <person name="Birren B."/>
        </authorList>
    </citation>
    <scope>NUCLEOTIDE SEQUENCE [LARGE SCALE GENOMIC DNA]</scope>
    <source>
        <strain evidence="3 4">DSM 22836</strain>
    </source>
</reference>
<feature type="domain" description="Barstar (barnase inhibitor)" evidence="2">
    <location>
        <begin position="21"/>
        <end position="108"/>
    </location>
</feature>
<dbReference type="STRING" id="742767.HMPREF9456_03225"/>
<protein>
    <recommendedName>
        <fullName evidence="2">Barstar (barnase inhibitor) domain-containing protein</fullName>
    </recommendedName>
</protein>
<evidence type="ECO:0000313" key="4">
    <source>
        <dbReference type="Proteomes" id="UP000006420"/>
    </source>
</evidence>
<dbReference type="OrthoDB" id="7575400at2"/>
<accession>F8X4R6</accession>
<sequence length="134" mass="16025">MNIFKYVEKPKLHINANAFIAHIGTIKDEEQLFTELYKKLEFPDYFGFNWNAVYDCLCDFSWIEEKRIILVHDYSLAIGVELYKIYVDVLFDAITVWKDDEEHQFEVIFPISEEPILTLLLKEVINKHEKFKSK</sequence>
<dbReference type="AlphaFoldDB" id="F8X4R6"/>
<dbReference type="Proteomes" id="UP000006420">
    <property type="component" value="Unassembled WGS sequence"/>
</dbReference>
<evidence type="ECO:0000259" key="2">
    <source>
        <dbReference type="Pfam" id="PF01337"/>
    </source>
</evidence>
<proteinExistence type="inferred from homology"/>
<keyword evidence="4" id="KW-1185">Reference proteome</keyword>
<comment type="caution">
    <text evidence="3">The sequence shown here is derived from an EMBL/GenBank/DDBJ whole genome shotgun (WGS) entry which is preliminary data.</text>
</comment>
<dbReference type="HOGENOM" id="CLU_153035_0_0_10"/>
<dbReference type="InterPro" id="IPR000468">
    <property type="entry name" value="Barstar"/>
</dbReference>
<dbReference type="EMBL" id="ADLW01000020">
    <property type="protein sequence ID" value="EGK04755.1"/>
    <property type="molecule type" value="Genomic_DNA"/>
</dbReference>
<dbReference type="Gene3D" id="3.30.370.10">
    <property type="entry name" value="Barstar-like"/>
    <property type="match status" value="1"/>
</dbReference>
<dbReference type="eggNOG" id="ENOG50313Z2">
    <property type="taxonomic scope" value="Bacteria"/>
</dbReference>
<name>F8X4R6_9BACT</name>
<dbReference type="Pfam" id="PF01337">
    <property type="entry name" value="Barstar"/>
    <property type="match status" value="1"/>
</dbReference>